<protein>
    <submittedName>
        <fullName evidence="1">Uncharacterized protein</fullName>
    </submittedName>
</protein>
<reference evidence="2" key="1">
    <citation type="submission" date="2017-11" db="EMBL/GenBank/DDBJ databases">
        <authorList>
            <person name="Han C.G."/>
        </authorList>
    </citation>
    <scope>NUCLEOTIDE SEQUENCE [LARGE SCALE GENOMIC DNA]</scope>
</reference>
<evidence type="ECO:0000313" key="1">
    <source>
        <dbReference type="EMBL" id="AUG87236.1"/>
    </source>
</evidence>
<proteinExistence type="predicted"/>
<dbReference type="EMBL" id="MG593802">
    <property type="protein sequence ID" value="AUG87236.1"/>
    <property type="molecule type" value="Genomic_DNA"/>
</dbReference>
<keyword evidence="2" id="KW-1185">Reference proteome</keyword>
<gene>
    <name evidence="1" type="ORF">SEA_OMAR_52</name>
</gene>
<sequence length="58" mass="6596">MARYGYCMEQQCDYCPKVGDDVEVVGYAERISGPPFVQRACRECRNVYGLSVWTPEAV</sequence>
<name>A0A2H5BLM7_9CAUD</name>
<organism evidence="1 2">
    <name type="scientific">Streptomyces phage Omar</name>
    <dbReference type="NCBI Taxonomy" id="2059882"/>
    <lineage>
        <taxon>Viruses</taxon>
        <taxon>Duplodnaviria</taxon>
        <taxon>Heunggongvirae</taxon>
        <taxon>Uroviricota</taxon>
        <taxon>Caudoviricetes</taxon>
        <taxon>Arquatrovirinae</taxon>
        <taxon>Omarvirus</taxon>
        <taxon>Omarvirus omar</taxon>
    </lineage>
</organism>
<dbReference type="Proteomes" id="UP000241892">
    <property type="component" value="Segment"/>
</dbReference>
<evidence type="ECO:0000313" key="2">
    <source>
        <dbReference type="Proteomes" id="UP000241892"/>
    </source>
</evidence>
<accession>A0A2H5BLM7</accession>